<dbReference type="AlphaFoldDB" id="A0A8X8YLI2"/>
<feature type="region of interest" description="Disordered" evidence="1">
    <location>
        <begin position="1"/>
        <end position="50"/>
    </location>
</feature>
<dbReference type="Gene3D" id="2.30.29.30">
    <property type="entry name" value="Pleckstrin-homology domain (PH domain)/Phosphotyrosine-binding domain (PTB)"/>
    <property type="match status" value="1"/>
</dbReference>
<evidence type="ECO:0008006" key="4">
    <source>
        <dbReference type="Google" id="ProtNLM"/>
    </source>
</evidence>
<dbReference type="SUPFAM" id="SSF50729">
    <property type="entry name" value="PH domain-like"/>
    <property type="match status" value="1"/>
</dbReference>
<organism evidence="2">
    <name type="scientific">Salvia splendens</name>
    <name type="common">Scarlet sage</name>
    <dbReference type="NCBI Taxonomy" id="180675"/>
    <lineage>
        <taxon>Eukaryota</taxon>
        <taxon>Viridiplantae</taxon>
        <taxon>Streptophyta</taxon>
        <taxon>Embryophyta</taxon>
        <taxon>Tracheophyta</taxon>
        <taxon>Spermatophyta</taxon>
        <taxon>Magnoliopsida</taxon>
        <taxon>eudicotyledons</taxon>
        <taxon>Gunneridae</taxon>
        <taxon>Pentapetalae</taxon>
        <taxon>asterids</taxon>
        <taxon>lamiids</taxon>
        <taxon>Lamiales</taxon>
        <taxon>Lamiaceae</taxon>
        <taxon>Nepetoideae</taxon>
        <taxon>Mentheae</taxon>
        <taxon>Salviinae</taxon>
        <taxon>Salvia</taxon>
        <taxon>Salvia subgen. Calosphace</taxon>
        <taxon>core Calosphace</taxon>
    </lineage>
</organism>
<evidence type="ECO:0000313" key="3">
    <source>
        <dbReference type="Proteomes" id="UP000298416"/>
    </source>
</evidence>
<proteinExistence type="predicted"/>
<feature type="region of interest" description="Disordered" evidence="1">
    <location>
        <begin position="110"/>
        <end position="133"/>
    </location>
</feature>
<protein>
    <recommendedName>
        <fullName evidence="4">RanBD1 domain-containing protein</fullName>
    </recommendedName>
</protein>
<gene>
    <name evidence="2" type="ORF">SASPL_109876</name>
</gene>
<evidence type="ECO:0000313" key="2">
    <source>
        <dbReference type="EMBL" id="KAG6431793.1"/>
    </source>
</evidence>
<reference evidence="2" key="2">
    <citation type="submission" date="2020-08" db="EMBL/GenBank/DDBJ databases">
        <title>Plant Genome Project.</title>
        <authorList>
            <person name="Zhang R.-G."/>
        </authorList>
    </citation>
    <scope>NUCLEOTIDE SEQUENCE</scope>
    <source>
        <strain evidence="2">Huo1</strain>
        <tissue evidence="2">Leaf</tissue>
    </source>
</reference>
<feature type="region of interest" description="Disordered" evidence="1">
    <location>
        <begin position="154"/>
        <end position="175"/>
    </location>
</feature>
<feature type="region of interest" description="Disordered" evidence="1">
    <location>
        <begin position="326"/>
        <end position="345"/>
    </location>
</feature>
<reference evidence="2" key="1">
    <citation type="submission" date="2018-01" db="EMBL/GenBank/DDBJ databases">
        <authorList>
            <person name="Mao J.F."/>
        </authorList>
    </citation>
    <scope>NUCLEOTIDE SEQUENCE</scope>
    <source>
        <strain evidence="2">Huo1</strain>
        <tissue evidence="2">Leaf</tissue>
    </source>
</reference>
<evidence type="ECO:0000256" key="1">
    <source>
        <dbReference type="SAM" id="MobiDB-lite"/>
    </source>
</evidence>
<dbReference type="InterPro" id="IPR011993">
    <property type="entry name" value="PH-like_dom_sf"/>
</dbReference>
<feature type="region of interest" description="Disordered" evidence="1">
    <location>
        <begin position="222"/>
        <end position="262"/>
    </location>
</feature>
<keyword evidence="3" id="KW-1185">Reference proteome</keyword>
<sequence length="459" mass="48683">MFTRGTKRAAISESAQFSESKRVTMGSPLDALKPDQSSPQLPLDAKRAESSKRHVRALNTQFASWVQAQLQNHPDELWEDGVQDYLNHAKSIMDKFTDIVNWLKANAAKGESPGELRCNDAQTKPTSDVDKSSHKLVLGKPGFPSFSSALSPSSGSWNFGNDAESKPASGIDKSSQSLVWAKPGIPESSVATTPSLGISPPANAFNTNSSFSFGGASKPASGIDKNGQNLFSGKPGIPESSVATTPSFGNWPPGNAFNKNSPFSFGGNQLATGNSNAVPLSNATSGEADGALAGGCGNLEVSATTTTTTLRHVSFDAVACGGRPGGSYGDEDVEQPSSPSVKKSQEEGIVLVHEVKCKLYVKSSDPEDKGDWKDKGVGQLNIKCKEGISKGTKESKPVIVIRNDHDLVEELVDMMTTKLETADDDNNEAVIARTFLMRTKTEEDRDKLAAAIQEYAPAG</sequence>
<accession>A0A8X8YLI2</accession>
<dbReference type="EMBL" id="PNBA02000003">
    <property type="protein sequence ID" value="KAG6431793.1"/>
    <property type="molecule type" value="Genomic_DNA"/>
</dbReference>
<name>A0A8X8YLI2_SALSN</name>
<comment type="caution">
    <text evidence="2">The sequence shown here is derived from an EMBL/GenBank/DDBJ whole genome shotgun (WGS) entry which is preliminary data.</text>
</comment>
<dbReference type="Proteomes" id="UP000298416">
    <property type="component" value="Unassembled WGS sequence"/>
</dbReference>